<dbReference type="InterPro" id="IPR004017">
    <property type="entry name" value="Cys_rich_dom"/>
</dbReference>
<name>A0AAE3HI24_9GAMM</name>
<evidence type="ECO:0000313" key="2">
    <source>
        <dbReference type="EMBL" id="MCS3902730.1"/>
    </source>
</evidence>
<accession>A0AAE3HI24</accession>
<comment type="caution">
    <text evidence="2">The sequence shown here is derived from an EMBL/GenBank/DDBJ whole genome shotgun (WGS) entry which is preliminary data.</text>
</comment>
<sequence>MKYYGSNLCKRSADRDTLDIKAQPAADTCGRVAMFVTCYGNRNNPGVVEDLLAVLEHNRIPVSPVGQERCCGMLKLELGDL</sequence>
<feature type="domain" description="Cysteine-rich" evidence="1">
    <location>
        <begin position="32"/>
        <end position="73"/>
    </location>
</feature>
<dbReference type="Pfam" id="PF02754">
    <property type="entry name" value="CCG"/>
    <property type="match status" value="1"/>
</dbReference>
<dbReference type="GO" id="GO:0016491">
    <property type="term" value="F:oxidoreductase activity"/>
    <property type="evidence" value="ECO:0007669"/>
    <property type="project" value="UniProtKB-ARBA"/>
</dbReference>
<organism evidence="2 3">
    <name type="scientific">Methylohalomonas lacus</name>
    <dbReference type="NCBI Taxonomy" id="398773"/>
    <lineage>
        <taxon>Bacteria</taxon>
        <taxon>Pseudomonadati</taxon>
        <taxon>Pseudomonadota</taxon>
        <taxon>Gammaproteobacteria</taxon>
        <taxon>Methylohalomonadales</taxon>
        <taxon>Methylohalomonadaceae</taxon>
        <taxon>Methylohalomonas</taxon>
    </lineage>
</organism>
<dbReference type="EMBL" id="JANUCT010000004">
    <property type="protein sequence ID" value="MCS3902730.1"/>
    <property type="molecule type" value="Genomic_DNA"/>
</dbReference>
<evidence type="ECO:0000313" key="3">
    <source>
        <dbReference type="Proteomes" id="UP001204445"/>
    </source>
</evidence>
<gene>
    <name evidence="2" type="ORF">J2T55_000734</name>
</gene>
<protein>
    <submittedName>
        <fullName evidence="2">Fe-S oxidoreductase</fullName>
    </submittedName>
</protein>
<dbReference type="AlphaFoldDB" id="A0AAE3HI24"/>
<keyword evidence="3" id="KW-1185">Reference proteome</keyword>
<reference evidence="2" key="1">
    <citation type="submission" date="2022-08" db="EMBL/GenBank/DDBJ databases">
        <title>Genomic Encyclopedia of Type Strains, Phase III (KMG-III): the genomes of soil and plant-associated and newly described type strains.</title>
        <authorList>
            <person name="Whitman W."/>
        </authorList>
    </citation>
    <scope>NUCLEOTIDE SEQUENCE</scope>
    <source>
        <strain evidence="2">HMT 1</strain>
    </source>
</reference>
<evidence type="ECO:0000259" key="1">
    <source>
        <dbReference type="Pfam" id="PF02754"/>
    </source>
</evidence>
<dbReference type="Proteomes" id="UP001204445">
    <property type="component" value="Unassembled WGS sequence"/>
</dbReference>
<dbReference type="RefSeq" id="WP_259054299.1">
    <property type="nucleotide sequence ID" value="NZ_JANUCT010000004.1"/>
</dbReference>
<proteinExistence type="predicted"/>